<accession>A0ABS6I3G2</accession>
<evidence type="ECO:0000313" key="3">
    <source>
        <dbReference type="Proteomes" id="UP000824166"/>
    </source>
</evidence>
<keyword evidence="3" id="KW-1185">Reference proteome</keyword>
<protein>
    <submittedName>
        <fullName evidence="2">Alpha/beta hydrolase</fullName>
    </submittedName>
</protein>
<keyword evidence="2" id="KW-0378">Hydrolase</keyword>
<dbReference type="Proteomes" id="UP000824166">
    <property type="component" value="Unassembled WGS sequence"/>
</dbReference>
<evidence type="ECO:0000259" key="1">
    <source>
        <dbReference type="Pfam" id="PF12697"/>
    </source>
</evidence>
<reference evidence="2 3" key="1">
    <citation type="submission" date="2021-06" db="EMBL/GenBank/DDBJ databases">
        <authorList>
            <person name="Jeong J.W."/>
        </authorList>
    </citation>
    <scope>NUCLEOTIDE SEQUENCE [LARGE SCALE GENOMIC DNA]</scope>
    <source>
        <strain evidence="2 3">MMS21-TAE1-1</strain>
    </source>
</reference>
<dbReference type="PANTHER" id="PTHR43329">
    <property type="entry name" value="EPOXIDE HYDROLASE"/>
    <property type="match status" value="1"/>
</dbReference>
<proteinExistence type="predicted"/>
<feature type="domain" description="AB hydrolase-1" evidence="1">
    <location>
        <begin position="29"/>
        <end position="273"/>
    </location>
</feature>
<sequence>MDFEHVTFDLPHGTFHALQGGDPTGQPTIFLHGFPDHPPTAKAFLAELGRQGRYVLAPWLRGYAPSPTAGPFDFASLTSDVIALIEQWSPQRQVDLIGHDWGAFITYDTTVTAPERIKRAVTLAIPHPLTFIGRPRPAQLRRSWYMAFFQLPGSGMIARARDFALIDRLWRQWSPSLTLDPALHAELHEHLGASFPAPLKYYRAMTRLGMLKAARRLSHPITVPLLHIHGADDDCILPPNVDDRRRYAAPHVRAVVPDLGHFLHIEAPEAIAERIATWVASGSLDPRGETNPTAVQNPKG</sequence>
<organism evidence="2 3">
    <name type="scientific">Paenarthrobacter aromaticivorans</name>
    <dbReference type="NCBI Taxonomy" id="2849150"/>
    <lineage>
        <taxon>Bacteria</taxon>
        <taxon>Bacillati</taxon>
        <taxon>Actinomycetota</taxon>
        <taxon>Actinomycetes</taxon>
        <taxon>Micrococcales</taxon>
        <taxon>Micrococcaceae</taxon>
        <taxon>Paenarthrobacter</taxon>
    </lineage>
</organism>
<dbReference type="Pfam" id="PF12697">
    <property type="entry name" value="Abhydrolase_6"/>
    <property type="match status" value="1"/>
</dbReference>
<gene>
    <name evidence="2" type="ORF">KSW38_01410</name>
</gene>
<dbReference type="InterPro" id="IPR000073">
    <property type="entry name" value="AB_hydrolase_1"/>
</dbReference>
<dbReference type="RefSeq" id="WP_216921941.1">
    <property type="nucleotide sequence ID" value="NZ_JAHOPC010000001.1"/>
</dbReference>
<dbReference type="EMBL" id="JAHOPC010000001">
    <property type="protein sequence ID" value="MBU8864952.1"/>
    <property type="molecule type" value="Genomic_DNA"/>
</dbReference>
<evidence type="ECO:0000313" key="2">
    <source>
        <dbReference type="EMBL" id="MBU8864952.1"/>
    </source>
</evidence>
<name>A0ABS6I3G2_9MICC</name>
<dbReference type="GO" id="GO:0016787">
    <property type="term" value="F:hydrolase activity"/>
    <property type="evidence" value="ECO:0007669"/>
    <property type="project" value="UniProtKB-KW"/>
</dbReference>
<comment type="caution">
    <text evidence="2">The sequence shown here is derived from an EMBL/GenBank/DDBJ whole genome shotgun (WGS) entry which is preliminary data.</text>
</comment>